<reference evidence="1 2" key="1">
    <citation type="submission" date="2023-12" db="EMBL/GenBank/DDBJ databases">
        <title>Friends and Foes: Symbiotic and Algicidal bacterial influence on Karenia brevis blooms.</title>
        <authorList>
            <person name="Fei C."/>
            <person name="Mohamed A.R."/>
            <person name="Booker A."/>
            <person name="Arshad M."/>
            <person name="Klass S."/>
            <person name="Ahn S."/>
            <person name="Gilbert P.M."/>
            <person name="Heil C.A."/>
            <person name="Martinez J.M."/>
            <person name="Amin S.A."/>
        </authorList>
    </citation>
    <scope>NUCLEOTIDE SEQUENCE [LARGE SCALE GENOMIC DNA]</scope>
    <source>
        <strain evidence="1 2">CE15</strain>
    </source>
</reference>
<evidence type="ECO:0000313" key="2">
    <source>
        <dbReference type="Proteomes" id="UP001382455"/>
    </source>
</evidence>
<evidence type="ECO:0000313" key="1">
    <source>
        <dbReference type="EMBL" id="MEI4551869.1"/>
    </source>
</evidence>
<keyword evidence="2" id="KW-1185">Reference proteome</keyword>
<protein>
    <recommendedName>
        <fullName evidence="3">DUF2513 domain-containing protein</fullName>
    </recommendedName>
</protein>
<dbReference type="RefSeq" id="WP_336436760.1">
    <property type="nucleotide sequence ID" value="NZ_JBAWKS010000002.1"/>
</dbReference>
<gene>
    <name evidence="1" type="ORF">WAE96_19490</name>
</gene>
<comment type="caution">
    <text evidence="1">The sequence shown here is derived from an EMBL/GenBank/DDBJ whole genome shotgun (WGS) entry which is preliminary data.</text>
</comment>
<proteinExistence type="predicted"/>
<dbReference type="EMBL" id="JBAWKS010000002">
    <property type="protein sequence ID" value="MEI4551869.1"/>
    <property type="molecule type" value="Genomic_DNA"/>
</dbReference>
<organism evidence="1 2">
    <name type="scientific">Pseudoalteromonas spongiae</name>
    <dbReference type="NCBI Taxonomy" id="298657"/>
    <lineage>
        <taxon>Bacteria</taxon>
        <taxon>Pseudomonadati</taxon>
        <taxon>Pseudomonadota</taxon>
        <taxon>Gammaproteobacteria</taxon>
        <taxon>Alteromonadales</taxon>
        <taxon>Pseudoalteromonadaceae</taxon>
        <taxon>Pseudoalteromonas</taxon>
    </lineage>
</organism>
<evidence type="ECO:0008006" key="3">
    <source>
        <dbReference type="Google" id="ProtNLM"/>
    </source>
</evidence>
<name>A0ABU8EY09_9GAMM</name>
<sequence>MNDSISKDLPNMPLFQAVVCHVMKQTQTAFPNKIDISCSTLAHMLVNQGGFNCDSPLYLAIEISAAIDWLEKAGLIWFGGHELNDYFDVTLSKHALAKLLSDINGNNLASQLAKATTSEQQVAVVKQLIA</sequence>
<dbReference type="Proteomes" id="UP001382455">
    <property type="component" value="Unassembled WGS sequence"/>
</dbReference>
<accession>A0ABU8EY09</accession>